<evidence type="ECO:0000313" key="6">
    <source>
        <dbReference type="Proteomes" id="UP000694864"/>
    </source>
</evidence>
<dbReference type="SFLD" id="SFLDG01019">
    <property type="entry name" value="Terpene_Cyclase_Like_1_C_Termi"/>
    <property type="match status" value="1"/>
</dbReference>
<dbReference type="CDD" id="cd00684">
    <property type="entry name" value="Terpene_cyclase_plant_C1"/>
    <property type="match status" value="1"/>
</dbReference>
<keyword evidence="2" id="KW-0460">Magnesium</keyword>
<reference evidence="6" key="1">
    <citation type="journal article" date="2014" name="Nat. Commun.">
        <title>The emerging biofuel crop Camelina sativa retains a highly undifferentiated hexaploid genome structure.</title>
        <authorList>
            <person name="Kagale S."/>
            <person name="Koh C."/>
            <person name="Nixon J."/>
            <person name="Bollina V."/>
            <person name="Clarke W.E."/>
            <person name="Tuteja R."/>
            <person name="Spillane C."/>
            <person name="Robinson S.J."/>
            <person name="Links M.G."/>
            <person name="Clarke C."/>
            <person name="Higgins E.E."/>
            <person name="Huebert T."/>
            <person name="Sharpe A.G."/>
            <person name="Parkin I.A."/>
        </authorList>
    </citation>
    <scope>NUCLEOTIDE SEQUENCE [LARGE SCALE GENOMIC DNA]</scope>
    <source>
        <strain evidence="6">cv. DH55</strain>
    </source>
</reference>
<gene>
    <name evidence="7" type="primary">LOC104702937</name>
</gene>
<dbReference type="InterPro" id="IPR005630">
    <property type="entry name" value="Terpene_synthase_metal-bd"/>
</dbReference>
<evidence type="ECO:0000313" key="7">
    <source>
        <dbReference type="RefSeq" id="XP_019083719.1"/>
    </source>
</evidence>
<evidence type="ECO:0000256" key="3">
    <source>
        <dbReference type="ARBA" id="ARBA00023211"/>
    </source>
</evidence>
<dbReference type="Pfam" id="PF01397">
    <property type="entry name" value="Terpene_synth"/>
    <property type="match status" value="1"/>
</dbReference>
<dbReference type="InterPro" id="IPR001906">
    <property type="entry name" value="Terpene_synth_N"/>
</dbReference>
<dbReference type="SFLD" id="SFLDS00005">
    <property type="entry name" value="Isoprenoid_Synthase_Type_I"/>
    <property type="match status" value="1"/>
</dbReference>
<dbReference type="Gene3D" id="1.10.600.10">
    <property type="entry name" value="Farnesyl Diphosphate Synthase"/>
    <property type="match status" value="1"/>
</dbReference>
<keyword evidence="3" id="KW-0464">Manganese</keyword>
<dbReference type="SUPFAM" id="SSF48576">
    <property type="entry name" value="Terpenoid synthases"/>
    <property type="match status" value="1"/>
</dbReference>
<dbReference type="InterPro" id="IPR044814">
    <property type="entry name" value="Terpene_cyclase_plant_C1"/>
</dbReference>
<sequence length="606" mass="71199">MASSSTTCDIYHHVNVTPLIGSALIYNNAVANTLPRSQYFKWTTMAKMTPDESTVVLRRSANYPPSLWDHRHLLSIKNKYATAKCVQERDLLKEKVREMLVDEKKTYLDQLELIDALQKLGVSYHFEREIENILTVSYQKHRIDVGKDLHATALQFRLFRQRGFNISEDVFDVFMGTSREFESDDINGLLSLYEASYVSTKTDTKLQKFIRPFATQKLRDFVDTQSDKDNFESCDVGLGEMVVQALDMPYHWRMRRLATRWYIDFYGKRRHNKKLVVVKFAKIDFNIVQAIHQEELKYVSSWWRETGLGDQLQFARDRIVENYFWTIGHIHEPKFGYIRRIMTKVNALITMTDDIYDIYGTIEELQLFTVAVESWDVNRLDTLPDYMKLCFRVMYNEVNSIGRDILRKKNINVITFLKKSWTDLCKAYLVEAEWYRRKYKPNLEEYMHNAWISVSIPTIYFHFYCVYSGQLSIQVLETLSQHQQNIVRCSASVVRLANDFATSQDELARGDVYKSIQCYMNETGASEEKACLYLRQMIQDLWDEMNNEKMAHHSSSLLHHDFIETVMNLTRMSQCMYQYGDGHGSPEKAKIVDRVMSLLFNPVPLD</sequence>
<dbReference type="Gene3D" id="1.50.10.130">
    <property type="entry name" value="Terpene synthase, N-terminal domain"/>
    <property type="match status" value="1"/>
</dbReference>
<dbReference type="InterPro" id="IPR034741">
    <property type="entry name" value="Terpene_cyclase-like_1_C"/>
</dbReference>
<dbReference type="RefSeq" id="XP_019083719.1">
    <property type="nucleotide sequence ID" value="XM_019228174.1"/>
</dbReference>
<dbReference type="InterPro" id="IPR036965">
    <property type="entry name" value="Terpene_synth_N_sf"/>
</dbReference>
<dbReference type="InterPro" id="IPR008930">
    <property type="entry name" value="Terpenoid_cyclase/PrenylTrfase"/>
</dbReference>
<feature type="domain" description="Terpene synthase metal-binding" evidence="5">
    <location>
        <begin position="305"/>
        <end position="543"/>
    </location>
</feature>
<accession>A0ABM1QAD1</accession>
<proteinExistence type="predicted"/>
<evidence type="ECO:0000259" key="4">
    <source>
        <dbReference type="Pfam" id="PF01397"/>
    </source>
</evidence>
<dbReference type="InterPro" id="IPR050148">
    <property type="entry name" value="Terpene_synthase-like"/>
</dbReference>
<dbReference type="Proteomes" id="UP000694864">
    <property type="component" value="Chromosome 7"/>
</dbReference>
<evidence type="ECO:0000259" key="5">
    <source>
        <dbReference type="Pfam" id="PF03936"/>
    </source>
</evidence>
<reference evidence="7" key="2">
    <citation type="submission" date="2025-08" db="UniProtKB">
        <authorList>
            <consortium name="RefSeq"/>
        </authorList>
    </citation>
    <scope>IDENTIFICATION</scope>
    <source>
        <tissue evidence="7">Leaf</tissue>
    </source>
</reference>
<keyword evidence="1" id="KW-0479">Metal-binding</keyword>
<dbReference type="InterPro" id="IPR008949">
    <property type="entry name" value="Isoprenoid_synthase_dom_sf"/>
</dbReference>
<dbReference type="GeneID" id="104702937"/>
<keyword evidence="6" id="KW-1185">Reference proteome</keyword>
<dbReference type="PANTHER" id="PTHR31225">
    <property type="entry name" value="OS04G0344100 PROTEIN-RELATED"/>
    <property type="match status" value="1"/>
</dbReference>
<dbReference type="PANTHER" id="PTHR31225:SF164">
    <property type="entry name" value="TRICYCLENE SYNTHASE, CHLOROPLASTIC"/>
    <property type="match status" value="1"/>
</dbReference>
<dbReference type="Pfam" id="PF03936">
    <property type="entry name" value="Terpene_synth_C"/>
    <property type="match status" value="1"/>
</dbReference>
<evidence type="ECO:0000256" key="1">
    <source>
        <dbReference type="ARBA" id="ARBA00022723"/>
    </source>
</evidence>
<feature type="domain" description="Terpene synthase N-terminal" evidence="4">
    <location>
        <begin position="68"/>
        <end position="229"/>
    </location>
</feature>
<name>A0ABM1QAD1_CAMSA</name>
<protein>
    <submittedName>
        <fullName evidence="7">Tricyclene synthase, chloroplastic isoform X1</fullName>
    </submittedName>
</protein>
<dbReference type="SUPFAM" id="SSF48239">
    <property type="entry name" value="Terpenoid cyclases/Protein prenyltransferases"/>
    <property type="match status" value="1"/>
</dbReference>
<organism evidence="6 7">
    <name type="scientific">Camelina sativa</name>
    <name type="common">False flax</name>
    <name type="synonym">Myagrum sativum</name>
    <dbReference type="NCBI Taxonomy" id="90675"/>
    <lineage>
        <taxon>Eukaryota</taxon>
        <taxon>Viridiplantae</taxon>
        <taxon>Streptophyta</taxon>
        <taxon>Embryophyta</taxon>
        <taxon>Tracheophyta</taxon>
        <taxon>Spermatophyta</taxon>
        <taxon>Magnoliopsida</taxon>
        <taxon>eudicotyledons</taxon>
        <taxon>Gunneridae</taxon>
        <taxon>Pentapetalae</taxon>
        <taxon>rosids</taxon>
        <taxon>malvids</taxon>
        <taxon>Brassicales</taxon>
        <taxon>Brassicaceae</taxon>
        <taxon>Camelineae</taxon>
        <taxon>Camelina</taxon>
    </lineage>
</organism>
<evidence type="ECO:0000256" key="2">
    <source>
        <dbReference type="ARBA" id="ARBA00022842"/>
    </source>
</evidence>